<evidence type="ECO:0000259" key="10">
    <source>
        <dbReference type="PROSITE" id="PS50867"/>
    </source>
</evidence>
<dbReference type="EMBL" id="SPNV01000033">
    <property type="protein sequence ID" value="KAF5864488.1"/>
    <property type="molecule type" value="Genomic_DNA"/>
</dbReference>
<dbReference type="SMART" id="SM00317">
    <property type="entry name" value="SET"/>
    <property type="match status" value="1"/>
</dbReference>
<dbReference type="Gene3D" id="2.170.270.10">
    <property type="entry name" value="SET domain"/>
    <property type="match status" value="1"/>
</dbReference>
<dbReference type="InterPro" id="IPR001214">
    <property type="entry name" value="SET_dom"/>
</dbReference>
<keyword evidence="5" id="KW-0949">S-adenosyl-L-methionine</keyword>
<proteinExistence type="predicted"/>
<dbReference type="GO" id="GO:0008270">
    <property type="term" value="F:zinc ion binding"/>
    <property type="evidence" value="ECO:0007669"/>
    <property type="project" value="InterPro"/>
</dbReference>
<evidence type="ECO:0000256" key="7">
    <source>
        <dbReference type="ARBA" id="ARBA00022833"/>
    </source>
</evidence>
<evidence type="ECO:0000256" key="3">
    <source>
        <dbReference type="ARBA" id="ARBA00022603"/>
    </source>
</evidence>
<name>A0A5N7CK88_PETAA</name>
<evidence type="ECO:0000313" key="12">
    <source>
        <dbReference type="EMBL" id="KAE8394237.1"/>
    </source>
</evidence>
<organism evidence="12">
    <name type="scientific">Petromyces alliaceus</name>
    <name type="common">Aspergillus alliaceus</name>
    <dbReference type="NCBI Taxonomy" id="209559"/>
    <lineage>
        <taxon>Eukaryota</taxon>
        <taxon>Fungi</taxon>
        <taxon>Dikarya</taxon>
        <taxon>Ascomycota</taxon>
        <taxon>Pezizomycotina</taxon>
        <taxon>Eurotiomycetes</taxon>
        <taxon>Eurotiomycetidae</taxon>
        <taxon>Eurotiales</taxon>
        <taxon>Aspergillaceae</taxon>
        <taxon>Aspergillus</taxon>
        <taxon>Aspergillus subgen. Circumdati</taxon>
    </lineage>
</organism>
<dbReference type="OMA" id="AIIYECN"/>
<keyword evidence="6" id="KW-0479">Metal-binding</keyword>
<dbReference type="PANTHER" id="PTHR46223">
    <property type="entry name" value="HISTONE-LYSINE N-METHYLTRANSFERASE SUV39H"/>
    <property type="match status" value="1"/>
</dbReference>
<evidence type="ECO:0000256" key="2">
    <source>
        <dbReference type="ARBA" id="ARBA00022454"/>
    </source>
</evidence>
<evidence type="ECO:0000256" key="6">
    <source>
        <dbReference type="ARBA" id="ARBA00022723"/>
    </source>
</evidence>
<dbReference type="GO" id="GO:0005694">
    <property type="term" value="C:chromosome"/>
    <property type="evidence" value="ECO:0007669"/>
    <property type="project" value="UniProtKB-SubCell"/>
</dbReference>
<feature type="region of interest" description="Disordered" evidence="8">
    <location>
        <begin position="66"/>
        <end position="103"/>
    </location>
</feature>
<dbReference type="InterPro" id="IPR003616">
    <property type="entry name" value="Post-SET_dom"/>
</dbReference>
<evidence type="ECO:0000313" key="14">
    <source>
        <dbReference type="Proteomes" id="UP000541154"/>
    </source>
</evidence>
<keyword evidence="3" id="KW-0489">Methyltransferase</keyword>
<evidence type="ECO:0000259" key="9">
    <source>
        <dbReference type="PROSITE" id="PS50280"/>
    </source>
</evidence>
<dbReference type="InterPro" id="IPR050973">
    <property type="entry name" value="H3K9_Histone-Lys_N-MTase"/>
</dbReference>
<dbReference type="PROSITE" id="PS50867">
    <property type="entry name" value="PRE_SET"/>
    <property type="match status" value="1"/>
</dbReference>
<reference evidence="12" key="2">
    <citation type="submission" date="2019-04" db="EMBL/GenBank/DDBJ databases">
        <title>Friends and foes A comparative genomics studyof 23 Aspergillus species from section Flavi.</title>
        <authorList>
            <consortium name="DOE Joint Genome Institute"/>
            <person name="Kjaerbolling I."/>
            <person name="Vesth T."/>
            <person name="Frisvad J.C."/>
            <person name="Nybo J.L."/>
            <person name="Theobald S."/>
            <person name="Kildgaard S."/>
            <person name="Isbrandt T."/>
            <person name="Kuo A."/>
            <person name="Sato A."/>
            <person name="Lyhne E.K."/>
            <person name="Kogle M.E."/>
            <person name="Wiebenga A."/>
            <person name="Kun R.S."/>
            <person name="Lubbers R.J."/>
            <person name="Makela M.R."/>
            <person name="Barry K."/>
            <person name="Chovatia M."/>
            <person name="Clum A."/>
            <person name="Daum C."/>
            <person name="Haridas S."/>
            <person name="He G."/>
            <person name="LaButti K."/>
            <person name="Lipzen A."/>
            <person name="Mondo S."/>
            <person name="Riley R."/>
            <person name="Salamov A."/>
            <person name="Simmons B.A."/>
            <person name="Magnuson J.K."/>
            <person name="Henrissat B."/>
            <person name="Mortensen U.H."/>
            <person name="Larsen T.O."/>
            <person name="Devries R.P."/>
            <person name="Grigoriev I.V."/>
            <person name="Machida M."/>
            <person name="Baker S.E."/>
            <person name="Andersen M.R."/>
        </authorList>
    </citation>
    <scope>NUCLEOTIDE SEQUENCE [LARGE SCALE GENOMIC DNA]</scope>
    <source>
        <strain evidence="12">IBT 14317</strain>
    </source>
</reference>
<keyword evidence="2" id="KW-0158">Chromosome</keyword>
<dbReference type="GO" id="GO:0032259">
    <property type="term" value="P:methylation"/>
    <property type="evidence" value="ECO:0007669"/>
    <property type="project" value="UniProtKB-KW"/>
</dbReference>
<accession>A0A5N6FEH0</accession>
<dbReference type="PROSITE" id="PS50280">
    <property type="entry name" value="SET"/>
    <property type="match status" value="1"/>
</dbReference>
<keyword evidence="4" id="KW-0808">Transferase</keyword>
<evidence type="ECO:0000259" key="11">
    <source>
        <dbReference type="PROSITE" id="PS50868"/>
    </source>
</evidence>
<keyword evidence="7" id="KW-0862">Zinc</keyword>
<dbReference type="Pfam" id="PF05033">
    <property type="entry name" value="Pre-SET"/>
    <property type="match status" value="1"/>
</dbReference>
<dbReference type="InterPro" id="IPR007728">
    <property type="entry name" value="Pre-SET_dom"/>
</dbReference>
<feature type="region of interest" description="Disordered" evidence="8">
    <location>
        <begin position="1"/>
        <end position="21"/>
    </location>
</feature>
<evidence type="ECO:0000256" key="1">
    <source>
        <dbReference type="ARBA" id="ARBA00004286"/>
    </source>
</evidence>
<dbReference type="PROSITE" id="PS50868">
    <property type="entry name" value="POST_SET"/>
    <property type="match status" value="1"/>
</dbReference>
<dbReference type="OrthoDB" id="308383at2759"/>
<feature type="region of interest" description="Disordered" evidence="8">
    <location>
        <begin position="42"/>
        <end position="61"/>
    </location>
</feature>
<dbReference type="AlphaFoldDB" id="A0A5N7CK88"/>
<evidence type="ECO:0000256" key="8">
    <source>
        <dbReference type="SAM" id="MobiDB-lite"/>
    </source>
</evidence>
<protein>
    <submittedName>
        <fullName evidence="12">Uncharacterized protein</fullName>
    </submittedName>
</protein>
<comment type="subcellular location">
    <subcellularLocation>
        <location evidence="1">Chromosome</location>
    </subcellularLocation>
</comment>
<accession>A0A8H6A7Z1</accession>
<accession>A0A5N7CK88</accession>
<dbReference type="SUPFAM" id="SSF82199">
    <property type="entry name" value="SET domain"/>
    <property type="match status" value="1"/>
</dbReference>
<dbReference type="EMBL" id="ML735224">
    <property type="protein sequence ID" value="KAE8394237.1"/>
    <property type="molecule type" value="Genomic_DNA"/>
</dbReference>
<dbReference type="Proteomes" id="UP000541154">
    <property type="component" value="Unassembled WGS sequence"/>
</dbReference>
<dbReference type="GO" id="GO:0042054">
    <property type="term" value="F:histone methyltransferase activity"/>
    <property type="evidence" value="ECO:0007669"/>
    <property type="project" value="InterPro"/>
</dbReference>
<dbReference type="PANTHER" id="PTHR46223:SF3">
    <property type="entry name" value="HISTONE-LYSINE N-METHYLTRANSFERASE SET-23"/>
    <property type="match status" value="1"/>
</dbReference>
<dbReference type="Pfam" id="PF00856">
    <property type="entry name" value="SET"/>
    <property type="match status" value="1"/>
</dbReference>
<evidence type="ECO:0000256" key="4">
    <source>
        <dbReference type="ARBA" id="ARBA00022679"/>
    </source>
</evidence>
<sequence>MVIDLTQDSDSDDQIRSQRNRNTHSIIPTFFSHLTHRTSSSLSLVPSKRKSEGSLDLNLENVPLKRNSSSVASERHQSRKLNGYGVTKLQPSTPSPSPATQPISVVVPSPSRQLKREIEAAEWALPSRLTRPFSPEETGLSQKYYPTDAHEKRVRKGMYPAARKVNRDAIPLPIAKPGPILLKKPAARDQLYRTLERKLSMIKGPPVTFAPGDGFKLANVTSNFEFVNSYKVRKGVSPAPSEFIGGCGCSEYCDPKTCLCSEREDGSTINIIPYQQAKDRPDILVLTPEILKRTIMIAECGALCACDKNCWNRVVQRGRTVKLEIFDTGVRGFGLRSPEYIRAGQFIDCYLGEVITKKHADVREEIALKKGHSYLFGLDFSPEVEEDDMYVVDGERFGSATRFMNHSCKPNCRMFPVTHTIGDLRFYDLSFFALKDLPPMTELTFDYNPGGERSKQVDPNAVPCLCGEDNCRGQLWPNQRKGTK</sequence>
<evidence type="ECO:0000256" key="5">
    <source>
        <dbReference type="ARBA" id="ARBA00022691"/>
    </source>
</evidence>
<dbReference type="InterPro" id="IPR046341">
    <property type="entry name" value="SET_dom_sf"/>
</dbReference>
<feature type="domain" description="SET" evidence="9">
    <location>
        <begin position="321"/>
        <end position="448"/>
    </location>
</feature>
<evidence type="ECO:0000313" key="13">
    <source>
        <dbReference type="EMBL" id="KAF5864488.1"/>
    </source>
</evidence>
<feature type="domain" description="Pre-SET" evidence="10">
    <location>
        <begin position="245"/>
        <end position="318"/>
    </location>
</feature>
<keyword evidence="14" id="KW-1185">Reference proteome</keyword>
<dbReference type="Proteomes" id="UP000326877">
    <property type="component" value="Unassembled WGS sequence"/>
</dbReference>
<dbReference type="GO" id="GO:0005634">
    <property type="term" value="C:nucleus"/>
    <property type="evidence" value="ECO:0007669"/>
    <property type="project" value="InterPro"/>
</dbReference>
<feature type="domain" description="Post-SET" evidence="11">
    <location>
        <begin position="460"/>
        <end position="476"/>
    </location>
</feature>
<gene>
    <name evidence="12" type="ORF">BDV23DRAFT_10492</name>
    <name evidence="13" type="ORF">ETB97_007592</name>
</gene>
<reference evidence="13 14" key="1">
    <citation type="submission" date="2019-04" db="EMBL/GenBank/DDBJ databases">
        <title>Aspergillus burnettii sp. nov., novel species from soil in southeast Queensland.</title>
        <authorList>
            <person name="Gilchrist C.L.M."/>
            <person name="Pitt J.I."/>
            <person name="Lange L."/>
            <person name="Lacey H.J."/>
            <person name="Vuong D."/>
            <person name="Midgley D.J."/>
            <person name="Greenfield P."/>
            <person name="Bradbury M."/>
            <person name="Lacey E."/>
            <person name="Busk P.K."/>
            <person name="Pilgaard B."/>
            <person name="Chooi Y.H."/>
            <person name="Piggott A.M."/>
        </authorList>
    </citation>
    <scope>NUCLEOTIDE SEQUENCE [LARGE SCALE GENOMIC DNA]</scope>
    <source>
        <strain evidence="13 14">FRR 5400</strain>
    </source>
</reference>